<accession>A0A9X1FUG3</accession>
<dbReference type="EMBL" id="JAHXDN010000002">
    <property type="protein sequence ID" value="MBW4707931.1"/>
    <property type="molecule type" value="Genomic_DNA"/>
</dbReference>
<keyword evidence="2" id="KW-1185">Reference proteome</keyword>
<sequence length="246" mass="28422">MIDKEEIHQGGFFKLMRVLDRRQRPFDRVEIMLPPTDVDLQSLHAETVPAPEIDYHDTPRYSAERKWVELQALFEGQSALHMVHAVLIAVLRRRDPPQAAREVFFRIWAEQGELMARELPTRWLISAATTFADVGETGDQRALGMGLSTLFDLIKLHDSERRITGQPGDVPFDVKRKIKRSPMAFDMQPYSLKGGDLDRVLLARLWQLSERDATIRPLATRMLRMAMTDQRSIFARVQKFKPEKDA</sequence>
<dbReference type="Proteomes" id="UP001138661">
    <property type="component" value="Unassembled WGS sequence"/>
</dbReference>
<evidence type="ECO:0000313" key="1">
    <source>
        <dbReference type="EMBL" id="MBW4707931.1"/>
    </source>
</evidence>
<reference evidence="1" key="1">
    <citation type="submission" date="2021-07" db="EMBL/GenBank/DDBJ databases">
        <title>Roseobacter insulae sp. nov., isolated from a tidal flat.</title>
        <authorList>
            <person name="Park S."/>
            <person name="Yoon J.-H."/>
        </authorList>
    </citation>
    <scope>NUCLEOTIDE SEQUENCE</scope>
    <source>
        <strain evidence="1">YSTF-M11</strain>
    </source>
</reference>
<protein>
    <submittedName>
        <fullName evidence="1">Uncharacterized protein</fullName>
    </submittedName>
</protein>
<dbReference type="AlphaFoldDB" id="A0A9X1FUG3"/>
<proteinExistence type="predicted"/>
<name>A0A9X1FUG3_9RHOB</name>
<gene>
    <name evidence="1" type="ORF">KX928_09045</name>
</gene>
<organism evidence="1 2">
    <name type="scientific">Roseobacter insulae</name>
    <dbReference type="NCBI Taxonomy" id="2859783"/>
    <lineage>
        <taxon>Bacteria</taxon>
        <taxon>Pseudomonadati</taxon>
        <taxon>Pseudomonadota</taxon>
        <taxon>Alphaproteobacteria</taxon>
        <taxon>Rhodobacterales</taxon>
        <taxon>Roseobacteraceae</taxon>
        <taxon>Roseobacter</taxon>
    </lineage>
</organism>
<dbReference type="RefSeq" id="WP_219501259.1">
    <property type="nucleotide sequence ID" value="NZ_JAHXDN010000002.1"/>
</dbReference>
<evidence type="ECO:0000313" key="2">
    <source>
        <dbReference type="Proteomes" id="UP001138661"/>
    </source>
</evidence>
<comment type="caution">
    <text evidence="1">The sequence shown here is derived from an EMBL/GenBank/DDBJ whole genome shotgun (WGS) entry which is preliminary data.</text>
</comment>